<evidence type="ECO:0000256" key="7">
    <source>
        <dbReference type="ARBA" id="ARBA00022927"/>
    </source>
</evidence>
<dbReference type="InterPro" id="IPR049031">
    <property type="entry name" value="T2SSK_SAM-like_1st"/>
</dbReference>
<evidence type="ECO:0000256" key="3">
    <source>
        <dbReference type="ARBA" id="ARBA00022448"/>
    </source>
</evidence>
<evidence type="ECO:0000256" key="8">
    <source>
        <dbReference type="ARBA" id="ARBA00022989"/>
    </source>
</evidence>
<dbReference type="SUPFAM" id="SSF158544">
    <property type="entry name" value="GspK insert domain-like"/>
    <property type="match status" value="1"/>
</dbReference>
<dbReference type="Pfam" id="PF21687">
    <property type="entry name" value="T2SSK_1st"/>
    <property type="match status" value="1"/>
</dbReference>
<sequence>MSSDLFSHSRSNRRPRRSRHGFFLVLVLVVVAVATMAVYSFTELMVAYDDSANLSGDLVQARVNVESGVDTIRLLLSQPPTTRLDYGGIYNNPSMFQAITVSSGIDGVTPANFTVVAPGMTETGTFGGIRFGLQNESARLNINTLTVLEENSDLIVPTLALTGADTEEVDTENLAVSLLMALPGMTEDVADAILDWLDSDDEVRPFGAELEYYNTLSTPYTPANGPIKSVEELLLVRGVTPTLLFGADANRNGVLDADEQQRYGVGIETPGALGWAAYLTVNGAEGSKTRDGLPRVDVNSDDLETLYDELIEALGDELYASYIVAYRMYGESPVTAAVGGGGNGNSDNVQSAGVWTADMFGQLDLSAGAKTSVNQVLDLVGSSVTIGNGDNQRKYTSPFAEDPISMAIYLPLLMDVLATQDVDSLPGRINLNECPAELLYGIPLLDEETVQAIVEARTAESDDPNREFATWPLVEGIVTLEQMRTLIPLLTGGGDVYRAQIIGYFEQSGIASRSEVIIDATTVNPKVISWKDLSHLGRGFDLSVLGQRSAGLSNE</sequence>
<evidence type="ECO:0000256" key="10">
    <source>
        <dbReference type="SAM" id="Phobius"/>
    </source>
</evidence>
<keyword evidence="7" id="KW-0653">Protein transport</keyword>
<evidence type="ECO:0000256" key="5">
    <source>
        <dbReference type="ARBA" id="ARBA00022519"/>
    </source>
</evidence>
<evidence type="ECO:0000256" key="6">
    <source>
        <dbReference type="ARBA" id="ARBA00022692"/>
    </source>
</evidence>
<comment type="similarity">
    <text evidence="2">Belongs to the GSP K family.</text>
</comment>
<dbReference type="Gene3D" id="1.10.40.60">
    <property type="entry name" value="EpsJ-like"/>
    <property type="match status" value="1"/>
</dbReference>
<dbReference type="InterPro" id="IPR038072">
    <property type="entry name" value="GspK_central_sf"/>
</dbReference>
<name>A0ABP9W1A7_9BACT</name>
<evidence type="ECO:0000256" key="4">
    <source>
        <dbReference type="ARBA" id="ARBA00022475"/>
    </source>
</evidence>
<evidence type="ECO:0000256" key="1">
    <source>
        <dbReference type="ARBA" id="ARBA00004533"/>
    </source>
</evidence>
<evidence type="ECO:0000256" key="2">
    <source>
        <dbReference type="ARBA" id="ARBA00007246"/>
    </source>
</evidence>
<feature type="domain" description="T2SS protein K first SAM-like" evidence="11">
    <location>
        <begin position="138"/>
        <end position="243"/>
    </location>
</feature>
<protein>
    <recommendedName>
        <fullName evidence="11">T2SS protein K first SAM-like domain-containing protein</fullName>
    </recommendedName>
</protein>
<dbReference type="EMBL" id="BAABRO010000028">
    <property type="protein sequence ID" value="GAA5510786.1"/>
    <property type="molecule type" value="Genomic_DNA"/>
</dbReference>
<organism evidence="12 13">
    <name type="scientific">Novipirellula caenicola</name>
    <dbReference type="NCBI Taxonomy" id="1536901"/>
    <lineage>
        <taxon>Bacteria</taxon>
        <taxon>Pseudomonadati</taxon>
        <taxon>Planctomycetota</taxon>
        <taxon>Planctomycetia</taxon>
        <taxon>Pirellulales</taxon>
        <taxon>Pirellulaceae</taxon>
        <taxon>Novipirellula</taxon>
    </lineage>
</organism>
<keyword evidence="6 10" id="KW-0812">Transmembrane</keyword>
<evidence type="ECO:0000256" key="9">
    <source>
        <dbReference type="ARBA" id="ARBA00023136"/>
    </source>
</evidence>
<dbReference type="RefSeq" id="WP_345688995.1">
    <property type="nucleotide sequence ID" value="NZ_BAABRO010000028.1"/>
</dbReference>
<evidence type="ECO:0000313" key="13">
    <source>
        <dbReference type="Proteomes" id="UP001416858"/>
    </source>
</evidence>
<proteinExistence type="inferred from homology"/>
<dbReference type="InterPro" id="IPR005628">
    <property type="entry name" value="GspK"/>
</dbReference>
<keyword evidence="5" id="KW-0997">Cell inner membrane</keyword>
<gene>
    <name evidence="12" type="ORF">Rcae01_06296</name>
</gene>
<comment type="caution">
    <text evidence="12">The sequence shown here is derived from an EMBL/GenBank/DDBJ whole genome shotgun (WGS) entry which is preliminary data.</text>
</comment>
<accession>A0ABP9W1A7</accession>
<feature type="transmembrane region" description="Helical" evidence="10">
    <location>
        <begin position="21"/>
        <end position="41"/>
    </location>
</feature>
<evidence type="ECO:0000259" key="11">
    <source>
        <dbReference type="Pfam" id="PF21687"/>
    </source>
</evidence>
<dbReference type="PANTHER" id="PTHR38831:SF2">
    <property type="entry name" value="TYPE II SECRETION SYSTEM PROTEIN K"/>
    <property type="match status" value="1"/>
</dbReference>
<keyword evidence="8 10" id="KW-1133">Transmembrane helix</keyword>
<keyword evidence="13" id="KW-1185">Reference proteome</keyword>
<keyword evidence="4" id="KW-1003">Cell membrane</keyword>
<comment type="subcellular location">
    <subcellularLocation>
        <location evidence="1">Cell inner membrane</location>
    </subcellularLocation>
</comment>
<evidence type="ECO:0000313" key="12">
    <source>
        <dbReference type="EMBL" id="GAA5510786.1"/>
    </source>
</evidence>
<keyword evidence="3" id="KW-0813">Transport</keyword>
<dbReference type="PANTHER" id="PTHR38831">
    <property type="entry name" value="TYPE II SECRETION SYSTEM PROTEIN K"/>
    <property type="match status" value="1"/>
</dbReference>
<keyword evidence="9 10" id="KW-0472">Membrane</keyword>
<reference evidence="12 13" key="1">
    <citation type="submission" date="2024-02" db="EMBL/GenBank/DDBJ databases">
        <title>Rhodopirellula caenicola NBRC 110016.</title>
        <authorList>
            <person name="Ichikawa N."/>
            <person name="Katano-Makiyama Y."/>
            <person name="Hidaka K."/>
        </authorList>
    </citation>
    <scope>NUCLEOTIDE SEQUENCE [LARGE SCALE GENOMIC DNA]</scope>
    <source>
        <strain evidence="12 13">NBRC 110016</strain>
    </source>
</reference>
<dbReference type="Proteomes" id="UP001416858">
    <property type="component" value="Unassembled WGS sequence"/>
</dbReference>